<sequence>MAFYGWPISQCQSLATPLAAQLQSGIRVLDIRLAVIKNRLIAYHGLYPQREPFQNILSTIHDFLTAPKTRRETIVMSIKQEDFATTSSVTFSQLVHDEIMNGPGGWGMWFLDNRIPTLGEARGKVVMMSRFGGDGAGWDRGVEGMGIHPTAWPDSAKNGFTWQCKNTLVRTQDWYNIPSFLSIPEKTKLATQILLPPESDPGFQTLSISFFSAAGLPLAFPPTIARGFGWPKLGLGVEGVNGRLGAWLIDMLSSGSAGHQGHARTSQVGEKGGRVRIRGWALLDFYRDPEDNAVVPLLVECNYRGRRSGEEGWP</sequence>
<dbReference type="PANTHER" id="PTHR13593">
    <property type="match status" value="1"/>
</dbReference>
<dbReference type="OrthoDB" id="1046782at2759"/>
<dbReference type="GO" id="GO:0006629">
    <property type="term" value="P:lipid metabolic process"/>
    <property type="evidence" value="ECO:0007669"/>
    <property type="project" value="InterPro"/>
</dbReference>
<dbReference type="PROSITE" id="PS50007">
    <property type="entry name" value="PIPLC_X_DOMAIN"/>
    <property type="match status" value="1"/>
</dbReference>
<dbReference type="STRING" id="743788.S8FJQ7"/>
<feature type="domain" description="Phosphatidylinositol-specific phospholipase C X" evidence="1">
    <location>
        <begin position="12"/>
        <end position="129"/>
    </location>
</feature>
<name>S8FJQ7_FOMSC</name>
<gene>
    <name evidence="2" type="ORF">FOMPIDRAFT_1017644</name>
</gene>
<dbReference type="InterPro" id="IPR017946">
    <property type="entry name" value="PLC-like_Pdiesterase_TIM-brl"/>
</dbReference>
<organism evidence="2 3">
    <name type="scientific">Fomitopsis schrenkii</name>
    <name type="common">Brown rot fungus</name>
    <dbReference type="NCBI Taxonomy" id="2126942"/>
    <lineage>
        <taxon>Eukaryota</taxon>
        <taxon>Fungi</taxon>
        <taxon>Dikarya</taxon>
        <taxon>Basidiomycota</taxon>
        <taxon>Agaricomycotina</taxon>
        <taxon>Agaricomycetes</taxon>
        <taxon>Polyporales</taxon>
        <taxon>Fomitopsis</taxon>
    </lineage>
</organism>
<dbReference type="PANTHER" id="PTHR13593:SF113">
    <property type="entry name" value="SI:DKEY-266F7.9"/>
    <property type="match status" value="1"/>
</dbReference>
<protein>
    <recommendedName>
        <fullName evidence="1">Phosphatidylinositol-specific phospholipase C X domain-containing protein</fullName>
    </recommendedName>
</protein>
<dbReference type="Pfam" id="PF00388">
    <property type="entry name" value="PI-PLC-X"/>
    <property type="match status" value="1"/>
</dbReference>
<dbReference type="eggNOG" id="ENOG502RZSI">
    <property type="taxonomic scope" value="Eukaryota"/>
</dbReference>
<dbReference type="Proteomes" id="UP000015241">
    <property type="component" value="Unassembled WGS sequence"/>
</dbReference>
<dbReference type="HOGENOM" id="CLU_024117_6_0_1"/>
<evidence type="ECO:0000313" key="3">
    <source>
        <dbReference type="Proteomes" id="UP000015241"/>
    </source>
</evidence>
<dbReference type="SUPFAM" id="SSF51695">
    <property type="entry name" value="PLC-like phosphodiesterases"/>
    <property type="match status" value="1"/>
</dbReference>
<proteinExistence type="predicted"/>
<keyword evidence="3" id="KW-1185">Reference proteome</keyword>
<dbReference type="GO" id="GO:0008081">
    <property type="term" value="F:phosphoric diester hydrolase activity"/>
    <property type="evidence" value="ECO:0007669"/>
    <property type="project" value="InterPro"/>
</dbReference>
<evidence type="ECO:0000313" key="2">
    <source>
        <dbReference type="EMBL" id="EPS98579.1"/>
    </source>
</evidence>
<dbReference type="AlphaFoldDB" id="S8FJQ7"/>
<dbReference type="InterPro" id="IPR051057">
    <property type="entry name" value="PI-PLC_domain"/>
</dbReference>
<dbReference type="EMBL" id="KE504164">
    <property type="protein sequence ID" value="EPS98579.1"/>
    <property type="molecule type" value="Genomic_DNA"/>
</dbReference>
<dbReference type="Gene3D" id="3.20.20.190">
    <property type="entry name" value="Phosphatidylinositol (PI) phosphodiesterase"/>
    <property type="match status" value="1"/>
</dbReference>
<dbReference type="InParanoid" id="S8FJQ7"/>
<reference evidence="2 3" key="1">
    <citation type="journal article" date="2012" name="Science">
        <title>The Paleozoic origin of enzymatic lignin decomposition reconstructed from 31 fungal genomes.</title>
        <authorList>
            <person name="Floudas D."/>
            <person name="Binder M."/>
            <person name="Riley R."/>
            <person name="Barry K."/>
            <person name="Blanchette R.A."/>
            <person name="Henrissat B."/>
            <person name="Martinez A.T."/>
            <person name="Otillar R."/>
            <person name="Spatafora J.W."/>
            <person name="Yadav J.S."/>
            <person name="Aerts A."/>
            <person name="Benoit I."/>
            <person name="Boyd A."/>
            <person name="Carlson A."/>
            <person name="Copeland A."/>
            <person name="Coutinho P.M."/>
            <person name="de Vries R.P."/>
            <person name="Ferreira P."/>
            <person name="Findley K."/>
            <person name="Foster B."/>
            <person name="Gaskell J."/>
            <person name="Glotzer D."/>
            <person name="Gorecki P."/>
            <person name="Heitman J."/>
            <person name="Hesse C."/>
            <person name="Hori C."/>
            <person name="Igarashi K."/>
            <person name="Jurgens J.A."/>
            <person name="Kallen N."/>
            <person name="Kersten P."/>
            <person name="Kohler A."/>
            <person name="Kuees U."/>
            <person name="Kumar T.K.A."/>
            <person name="Kuo A."/>
            <person name="LaButti K."/>
            <person name="Larrondo L.F."/>
            <person name="Lindquist E."/>
            <person name="Ling A."/>
            <person name="Lombard V."/>
            <person name="Lucas S."/>
            <person name="Lundell T."/>
            <person name="Martin R."/>
            <person name="McLaughlin D.J."/>
            <person name="Morgenstern I."/>
            <person name="Morin E."/>
            <person name="Murat C."/>
            <person name="Nagy L.G."/>
            <person name="Nolan M."/>
            <person name="Ohm R.A."/>
            <person name="Patyshakuliyeva A."/>
            <person name="Rokas A."/>
            <person name="Ruiz-Duenas F.J."/>
            <person name="Sabat G."/>
            <person name="Salamov A."/>
            <person name="Samejima M."/>
            <person name="Schmutz J."/>
            <person name="Slot J.C."/>
            <person name="St John F."/>
            <person name="Stenlid J."/>
            <person name="Sun H."/>
            <person name="Sun S."/>
            <person name="Syed K."/>
            <person name="Tsang A."/>
            <person name="Wiebenga A."/>
            <person name="Young D."/>
            <person name="Pisabarro A."/>
            <person name="Eastwood D.C."/>
            <person name="Martin F."/>
            <person name="Cullen D."/>
            <person name="Grigoriev I.V."/>
            <person name="Hibbett D.S."/>
        </authorList>
    </citation>
    <scope>NUCLEOTIDE SEQUENCE</scope>
    <source>
        <strain evidence="3">FP-58527</strain>
    </source>
</reference>
<dbReference type="InterPro" id="IPR000909">
    <property type="entry name" value="PLipase_C_PInositol-sp_X_dom"/>
</dbReference>
<accession>S8FJQ7</accession>
<evidence type="ECO:0000259" key="1">
    <source>
        <dbReference type="Pfam" id="PF00388"/>
    </source>
</evidence>